<dbReference type="PROSITE" id="PS51257">
    <property type="entry name" value="PROKAR_LIPOPROTEIN"/>
    <property type="match status" value="1"/>
</dbReference>
<evidence type="ECO:0000256" key="2">
    <source>
        <dbReference type="ARBA" id="ARBA00022989"/>
    </source>
</evidence>
<feature type="transmembrane region" description="Helical" evidence="4">
    <location>
        <begin position="204"/>
        <end position="224"/>
    </location>
</feature>
<feature type="transmembrane region" description="Helical" evidence="4">
    <location>
        <begin position="43"/>
        <end position="62"/>
    </location>
</feature>
<sequence>MRGQWRMAWVGMLVTLVSVACARLAFGLVLPQMRAGLHLSYAQAGTLGTLTALGYLLMLIPAGQLARRWSARGSVLIGLTLNTLGFVGLWGVQSLGPLRLLMVLLGLGTALVFTPLVSLLTAWFPARRGTVIGLASSGVGVGLLLTGVLLPRLTHAYGPGSWRLMWAAFALLGVLVLALAAAVLREAPRAGGRPERVPGASLRVYRSAGVLRVGGAYGLGGLAYSVQTLFMLSFTLQSGVSPAVAGTLVAVHGLLSVFAGVGWGWLSDRLGRGPAMMLAGTLTLVAMTAPLAWPHPAAFALHWVLLGLTISGYFTLLQAAGTEEVPHADAPLALSAITVFFAVGQFVGPSVAGLLVEHGGFRAAFALSAAAVLVSLALTVWRYRAGRRDRQAVPDGA</sequence>
<feature type="transmembrane region" description="Helical" evidence="4">
    <location>
        <begin position="273"/>
        <end position="293"/>
    </location>
</feature>
<dbReference type="InterPro" id="IPR010645">
    <property type="entry name" value="MFS_4"/>
</dbReference>
<dbReference type="GO" id="GO:0005886">
    <property type="term" value="C:plasma membrane"/>
    <property type="evidence" value="ECO:0007669"/>
    <property type="project" value="TreeGrafter"/>
</dbReference>
<feature type="transmembrane region" description="Helical" evidence="4">
    <location>
        <begin position="361"/>
        <end position="381"/>
    </location>
</feature>
<keyword evidence="3 4" id="KW-0472">Membrane</keyword>
<dbReference type="PROSITE" id="PS50850">
    <property type="entry name" value="MFS"/>
    <property type="match status" value="1"/>
</dbReference>
<dbReference type="InterPro" id="IPR020846">
    <property type="entry name" value="MFS_dom"/>
</dbReference>
<feature type="domain" description="Major facilitator superfamily (MFS) profile" evidence="5">
    <location>
        <begin position="4"/>
        <end position="387"/>
    </location>
</feature>
<evidence type="ECO:0000256" key="1">
    <source>
        <dbReference type="ARBA" id="ARBA00022692"/>
    </source>
</evidence>
<dbReference type="SUPFAM" id="SSF103473">
    <property type="entry name" value="MFS general substrate transporter"/>
    <property type="match status" value="1"/>
</dbReference>
<feature type="transmembrane region" description="Helical" evidence="4">
    <location>
        <begin position="98"/>
        <end position="124"/>
    </location>
</feature>
<feature type="transmembrane region" description="Helical" evidence="4">
    <location>
        <begin position="299"/>
        <end position="320"/>
    </location>
</feature>
<dbReference type="Pfam" id="PF06779">
    <property type="entry name" value="MFS_4"/>
    <property type="match status" value="1"/>
</dbReference>
<accession>A0A917PE77</accession>
<evidence type="ECO:0000313" key="7">
    <source>
        <dbReference type="Proteomes" id="UP000635726"/>
    </source>
</evidence>
<dbReference type="GO" id="GO:0022857">
    <property type="term" value="F:transmembrane transporter activity"/>
    <property type="evidence" value="ECO:0007669"/>
    <property type="project" value="InterPro"/>
</dbReference>
<feature type="transmembrane region" description="Helical" evidence="4">
    <location>
        <begin position="131"/>
        <end position="150"/>
    </location>
</feature>
<comment type="caution">
    <text evidence="6">The sequence shown here is derived from an EMBL/GenBank/DDBJ whole genome shotgun (WGS) entry which is preliminary data.</text>
</comment>
<evidence type="ECO:0000256" key="3">
    <source>
        <dbReference type="ARBA" id="ARBA00023136"/>
    </source>
</evidence>
<gene>
    <name evidence="6" type="ORF">GCM10008939_16520</name>
</gene>
<dbReference type="PANTHER" id="PTHR23537">
    <property type="match status" value="1"/>
</dbReference>
<dbReference type="InterPro" id="IPR036259">
    <property type="entry name" value="MFS_trans_sf"/>
</dbReference>
<evidence type="ECO:0000259" key="5">
    <source>
        <dbReference type="PROSITE" id="PS50850"/>
    </source>
</evidence>
<organism evidence="6 7">
    <name type="scientific">Deinococcus aquiradiocola</name>
    <dbReference type="NCBI Taxonomy" id="393059"/>
    <lineage>
        <taxon>Bacteria</taxon>
        <taxon>Thermotogati</taxon>
        <taxon>Deinococcota</taxon>
        <taxon>Deinococci</taxon>
        <taxon>Deinococcales</taxon>
        <taxon>Deinococcaceae</taxon>
        <taxon>Deinococcus</taxon>
    </lineage>
</organism>
<dbReference type="EMBL" id="BMOE01000004">
    <property type="protein sequence ID" value="GGJ72840.1"/>
    <property type="molecule type" value="Genomic_DNA"/>
</dbReference>
<keyword evidence="2 4" id="KW-1133">Transmembrane helix</keyword>
<name>A0A917PE77_9DEIO</name>
<reference evidence="6" key="2">
    <citation type="submission" date="2020-09" db="EMBL/GenBank/DDBJ databases">
        <authorList>
            <person name="Sun Q."/>
            <person name="Ohkuma M."/>
        </authorList>
    </citation>
    <scope>NUCLEOTIDE SEQUENCE</scope>
    <source>
        <strain evidence="6">JCM 14371</strain>
    </source>
</reference>
<evidence type="ECO:0000256" key="4">
    <source>
        <dbReference type="SAM" id="Phobius"/>
    </source>
</evidence>
<keyword evidence="1 4" id="KW-0812">Transmembrane</keyword>
<keyword evidence="7" id="KW-1185">Reference proteome</keyword>
<protein>
    <submittedName>
        <fullName evidence="6">MFS transporter</fullName>
    </submittedName>
</protein>
<dbReference type="AlphaFoldDB" id="A0A917PE77"/>
<evidence type="ECO:0000313" key="6">
    <source>
        <dbReference type="EMBL" id="GGJ72840.1"/>
    </source>
</evidence>
<reference evidence="6" key="1">
    <citation type="journal article" date="2014" name="Int. J. Syst. Evol. Microbiol.">
        <title>Complete genome sequence of Corynebacterium casei LMG S-19264T (=DSM 44701T), isolated from a smear-ripened cheese.</title>
        <authorList>
            <consortium name="US DOE Joint Genome Institute (JGI-PGF)"/>
            <person name="Walter F."/>
            <person name="Albersmeier A."/>
            <person name="Kalinowski J."/>
            <person name="Ruckert C."/>
        </authorList>
    </citation>
    <scope>NUCLEOTIDE SEQUENCE</scope>
    <source>
        <strain evidence="6">JCM 14371</strain>
    </source>
</reference>
<feature type="transmembrane region" description="Helical" evidence="4">
    <location>
        <begin position="74"/>
        <end position="92"/>
    </location>
</feature>
<feature type="transmembrane region" description="Helical" evidence="4">
    <location>
        <begin position="162"/>
        <end position="184"/>
    </location>
</feature>
<feature type="transmembrane region" description="Helical" evidence="4">
    <location>
        <begin position="332"/>
        <end position="355"/>
    </location>
</feature>
<dbReference type="Gene3D" id="1.20.1250.20">
    <property type="entry name" value="MFS general substrate transporter like domains"/>
    <property type="match status" value="2"/>
</dbReference>
<dbReference type="PANTHER" id="PTHR23537:SF1">
    <property type="entry name" value="SUGAR TRANSPORTER"/>
    <property type="match status" value="1"/>
</dbReference>
<feature type="transmembrane region" description="Helical" evidence="4">
    <location>
        <begin position="244"/>
        <end position="266"/>
    </location>
</feature>
<proteinExistence type="predicted"/>
<dbReference type="Proteomes" id="UP000635726">
    <property type="component" value="Unassembled WGS sequence"/>
</dbReference>